<evidence type="ECO:0008006" key="4">
    <source>
        <dbReference type="Google" id="ProtNLM"/>
    </source>
</evidence>
<dbReference type="Proteomes" id="UP000282195">
    <property type="component" value="Chromosome"/>
</dbReference>
<protein>
    <recommendedName>
        <fullName evidence="4">DUF2269 family protein</fullName>
    </recommendedName>
</protein>
<keyword evidence="1" id="KW-1133">Transmembrane helix</keyword>
<feature type="transmembrane region" description="Helical" evidence="1">
    <location>
        <begin position="116"/>
        <end position="133"/>
    </location>
</feature>
<dbReference type="AlphaFoldDB" id="A0A387FU35"/>
<evidence type="ECO:0000313" key="3">
    <source>
        <dbReference type="Proteomes" id="UP000282195"/>
    </source>
</evidence>
<gene>
    <name evidence="2" type="ORF">CCGE525_02285</name>
</gene>
<dbReference type="OrthoDB" id="9812418at2"/>
<sequence>MMIFIVIVLAVHVLSSVFWAGSAFVLARLSGLGGERLVYPQAGAAAVAMLTGGYLWAALHDAGIGPAERVLLVGIAAALIAFAVQAFGGFAALVGLRRGQLGEEPARKRIAMVQRVAAGFLAITVICMAVARYV</sequence>
<keyword evidence="1" id="KW-0472">Membrane</keyword>
<organism evidence="2 3">
    <name type="scientific">Rhizobium jaguaris</name>
    <dbReference type="NCBI Taxonomy" id="1312183"/>
    <lineage>
        <taxon>Bacteria</taxon>
        <taxon>Pseudomonadati</taxon>
        <taxon>Pseudomonadota</taxon>
        <taxon>Alphaproteobacteria</taxon>
        <taxon>Hyphomicrobiales</taxon>
        <taxon>Rhizobiaceae</taxon>
        <taxon>Rhizobium/Agrobacterium group</taxon>
        <taxon>Rhizobium</taxon>
    </lineage>
</organism>
<accession>A0A387FU35</accession>
<keyword evidence="3" id="KW-1185">Reference proteome</keyword>
<reference evidence="2 3" key="1">
    <citation type="submission" date="2018-10" db="EMBL/GenBank/DDBJ databases">
        <title>Rhizobium etli, R. leguminosarum and a new Rhizobium genospecies from Phaseolus dumosus.</title>
        <authorList>
            <person name="Ramirez-Puebla S.T."/>
            <person name="Rogel-Hernandez M.A."/>
            <person name="Guerrero G."/>
            <person name="Ormeno-Orrillo E."/>
            <person name="Martinez-Romero J.C."/>
            <person name="Negrete-Yankelevich S."/>
            <person name="Martinez-Romero E."/>
        </authorList>
    </citation>
    <scope>NUCLEOTIDE SEQUENCE [LARGE SCALE GENOMIC DNA]</scope>
    <source>
        <strain evidence="2 3">CCGE525</strain>
    </source>
</reference>
<feature type="transmembrane region" description="Helical" evidence="1">
    <location>
        <begin position="71"/>
        <end position="96"/>
    </location>
</feature>
<name>A0A387FU35_9HYPH</name>
<evidence type="ECO:0000256" key="1">
    <source>
        <dbReference type="SAM" id="Phobius"/>
    </source>
</evidence>
<dbReference type="EMBL" id="CP032694">
    <property type="protein sequence ID" value="AYG61257.1"/>
    <property type="molecule type" value="Genomic_DNA"/>
</dbReference>
<proteinExistence type="predicted"/>
<evidence type="ECO:0000313" key="2">
    <source>
        <dbReference type="EMBL" id="AYG61257.1"/>
    </source>
</evidence>
<dbReference type="KEGG" id="rjg:CCGE525_02285"/>
<keyword evidence="1" id="KW-0812">Transmembrane</keyword>
<feature type="transmembrane region" description="Helical" evidence="1">
    <location>
        <begin position="37"/>
        <end position="59"/>
    </location>
</feature>